<sequence>MSKQTVHLSITLLAGHPLVTLLFEELQAKHLEEYLNTAEPDVRTFATTGRYAAVAVRRLQQPYSR</sequence>
<keyword evidence="2" id="KW-1185">Reference proteome</keyword>
<proteinExistence type="predicted"/>
<protein>
    <submittedName>
        <fullName evidence="1">Uncharacterized protein</fullName>
    </submittedName>
</protein>
<reference evidence="1 2" key="1">
    <citation type="submission" date="2020-10" db="EMBL/GenBank/DDBJ databases">
        <title>Draft genome of Ramlibacter aquaticus LMG 30558.</title>
        <authorList>
            <person name="Props R."/>
        </authorList>
    </citation>
    <scope>NUCLEOTIDE SEQUENCE [LARGE SCALE GENOMIC DNA]</scope>
    <source>
        <strain evidence="1 2">LMG 30558</strain>
    </source>
</reference>
<accession>A0ABR9SI30</accession>
<organism evidence="1 2">
    <name type="scientific">Ramlibacter aquaticus</name>
    <dbReference type="NCBI Taxonomy" id="2780094"/>
    <lineage>
        <taxon>Bacteria</taxon>
        <taxon>Pseudomonadati</taxon>
        <taxon>Pseudomonadota</taxon>
        <taxon>Betaproteobacteria</taxon>
        <taxon>Burkholderiales</taxon>
        <taxon>Comamonadaceae</taxon>
        <taxon>Ramlibacter</taxon>
    </lineage>
</organism>
<comment type="caution">
    <text evidence="1">The sequence shown here is derived from an EMBL/GenBank/DDBJ whole genome shotgun (WGS) entry which is preliminary data.</text>
</comment>
<dbReference type="EMBL" id="JADDOJ010000074">
    <property type="protein sequence ID" value="MBE7942009.1"/>
    <property type="molecule type" value="Genomic_DNA"/>
</dbReference>
<gene>
    <name evidence="1" type="ORF">IM725_15630</name>
</gene>
<name>A0ABR9SI30_9BURK</name>
<evidence type="ECO:0000313" key="2">
    <source>
        <dbReference type="Proteomes" id="UP000715965"/>
    </source>
</evidence>
<evidence type="ECO:0000313" key="1">
    <source>
        <dbReference type="EMBL" id="MBE7942009.1"/>
    </source>
</evidence>
<dbReference type="Proteomes" id="UP000715965">
    <property type="component" value="Unassembled WGS sequence"/>
</dbReference>